<dbReference type="EMBL" id="CP121671">
    <property type="protein sequence ID" value="WFT75526.1"/>
    <property type="molecule type" value="Genomic_DNA"/>
</dbReference>
<accession>A0ABY8J0C8</accession>
<proteinExistence type="predicted"/>
<reference evidence="1 2" key="1">
    <citation type="submission" date="2023-04" db="EMBL/GenBank/DDBJ databases">
        <title>Genome sequence of Halobacillus naozhouensis KACC 21980.</title>
        <authorList>
            <person name="Kim S."/>
            <person name="Heo J."/>
            <person name="Kwon S.-W."/>
        </authorList>
    </citation>
    <scope>NUCLEOTIDE SEQUENCE [LARGE SCALE GENOMIC DNA]</scope>
    <source>
        <strain evidence="1 2">KCTC 13234</strain>
    </source>
</reference>
<dbReference type="RefSeq" id="WP_283077492.1">
    <property type="nucleotide sequence ID" value="NZ_CP121671.1"/>
</dbReference>
<evidence type="ECO:0000313" key="2">
    <source>
        <dbReference type="Proteomes" id="UP001221597"/>
    </source>
</evidence>
<keyword evidence="2" id="KW-1185">Reference proteome</keyword>
<dbReference type="Pfam" id="PF07799">
    <property type="entry name" value="DUF1643"/>
    <property type="match status" value="1"/>
</dbReference>
<gene>
    <name evidence="1" type="ORF">P9989_03795</name>
</gene>
<sequence>MGDRYWREDEQVHVIFDETSNYRYLLECTFGESKAKANITFVMLNPSTADADICDSTLNRCVNYTKRWGYGGMYIVNLFALVSKSPEILLTHKDPIGVDTDRYIREAAKKSKTIVLAWGEKYTSIRNRKVEVLQMLQKYNLHCIKKTKNGKHPRHPLYLKKDLTPIPY</sequence>
<dbReference type="InterPro" id="IPR012441">
    <property type="entry name" value="DUF1643"/>
</dbReference>
<organism evidence="1 2">
    <name type="scientific">Halobacillus naozhouensis</name>
    <dbReference type="NCBI Taxonomy" id="554880"/>
    <lineage>
        <taxon>Bacteria</taxon>
        <taxon>Bacillati</taxon>
        <taxon>Bacillota</taxon>
        <taxon>Bacilli</taxon>
        <taxon>Bacillales</taxon>
        <taxon>Bacillaceae</taxon>
        <taxon>Halobacillus</taxon>
    </lineage>
</organism>
<name>A0ABY8J0C8_9BACI</name>
<dbReference type="Proteomes" id="UP001221597">
    <property type="component" value="Chromosome"/>
</dbReference>
<evidence type="ECO:0000313" key="1">
    <source>
        <dbReference type="EMBL" id="WFT75526.1"/>
    </source>
</evidence>
<protein>
    <submittedName>
        <fullName evidence="1">DUF1643 domain-containing protein</fullName>
    </submittedName>
</protein>